<proteinExistence type="inferred from homology"/>
<evidence type="ECO:0000256" key="3">
    <source>
        <dbReference type="SAM" id="SignalP"/>
    </source>
</evidence>
<evidence type="ECO:0000313" key="5">
    <source>
        <dbReference type="Proteomes" id="UP000439994"/>
    </source>
</evidence>
<dbReference type="EMBL" id="WOCD01000005">
    <property type="protein sequence ID" value="MUH73307.1"/>
    <property type="molecule type" value="Genomic_DNA"/>
</dbReference>
<sequence>MHISLLAFLGLLLLLVSGSQSVYAADTSKVVIGEEYWHNSKVLNAPRKYQVSLPERYEGTIRKYPTLYIVDSDFHFLHVASTIKHLTRMGKMPPMIVVGVATLSDPDYVYHTTWSIDPGTVKNEDADAAQSNKAQPEYGGIQKFDRYVNSELVPIIDKAFRTNDKRAIAGYSLGGLFVLNNYLNSSSPFSAFLAMSPSVWYDDMSIIQRFKQIPAASMDASNSAKTHKKPLFISVANEQGMGVTELVTAIKVNPAIDNWTFASIPEENHFSTGLPALLKGLEFLAPEYGKDGGELAALGDYKAVLKYFESLNTQWAGFQIEWLQAYQFSKYVFWSEQTDKISEILNAVHKQFPNSHAQVAIQLANGLIKTGELSKADAIIAQVKLAAKKMPEWYKAKADVLQAQNKPELAKAMYLRAQELAKSNKWSAWEVNGLKP</sequence>
<organism evidence="4 5">
    <name type="scientific">Psychrosphaera haliotis</name>
    <dbReference type="NCBI Taxonomy" id="555083"/>
    <lineage>
        <taxon>Bacteria</taxon>
        <taxon>Pseudomonadati</taxon>
        <taxon>Pseudomonadota</taxon>
        <taxon>Gammaproteobacteria</taxon>
        <taxon>Alteromonadales</taxon>
        <taxon>Pseudoalteromonadaceae</taxon>
        <taxon>Psychrosphaera</taxon>
    </lineage>
</organism>
<gene>
    <name evidence="4" type="ORF">GNP35_12920</name>
</gene>
<dbReference type="Gene3D" id="3.40.50.1820">
    <property type="entry name" value="alpha/beta hydrolase"/>
    <property type="match status" value="1"/>
</dbReference>
<dbReference type="GO" id="GO:0016788">
    <property type="term" value="F:hydrolase activity, acting on ester bonds"/>
    <property type="evidence" value="ECO:0007669"/>
    <property type="project" value="TreeGrafter"/>
</dbReference>
<keyword evidence="5" id="KW-1185">Reference proteome</keyword>
<comment type="similarity">
    <text evidence="1">Belongs to the esterase D family.</text>
</comment>
<dbReference type="RefSeq" id="WP_155696498.1">
    <property type="nucleotide sequence ID" value="NZ_WOCD01000005.1"/>
</dbReference>
<dbReference type="PANTHER" id="PTHR40841">
    <property type="entry name" value="SIDEROPHORE TRIACETYLFUSARININE C ESTERASE"/>
    <property type="match status" value="1"/>
</dbReference>
<feature type="chain" id="PRO_5026668451" evidence="3">
    <location>
        <begin position="25"/>
        <end position="436"/>
    </location>
</feature>
<accession>A0A6N8FDS1</accession>
<reference evidence="4 5" key="1">
    <citation type="submission" date="2019-11" db="EMBL/GenBank/DDBJ databases">
        <title>P. haliotis isolates from Z. marina roots.</title>
        <authorList>
            <person name="Cohen M."/>
            <person name="Jospin G."/>
            <person name="Eisen J.A."/>
            <person name="Coil D.A."/>
        </authorList>
    </citation>
    <scope>NUCLEOTIDE SEQUENCE [LARGE SCALE GENOMIC DNA]</scope>
    <source>
        <strain evidence="4 5">UCD-MCMsp1aY</strain>
    </source>
</reference>
<name>A0A6N8FDS1_9GAMM</name>
<dbReference type="InterPro" id="IPR011990">
    <property type="entry name" value="TPR-like_helical_dom_sf"/>
</dbReference>
<dbReference type="InterPro" id="IPR052558">
    <property type="entry name" value="Siderophore_Hydrolase_D"/>
</dbReference>
<feature type="signal peptide" evidence="3">
    <location>
        <begin position="1"/>
        <end position="24"/>
    </location>
</feature>
<evidence type="ECO:0000256" key="1">
    <source>
        <dbReference type="ARBA" id="ARBA00005622"/>
    </source>
</evidence>
<evidence type="ECO:0000313" key="4">
    <source>
        <dbReference type="EMBL" id="MUH73307.1"/>
    </source>
</evidence>
<evidence type="ECO:0000256" key="2">
    <source>
        <dbReference type="ARBA" id="ARBA00022801"/>
    </source>
</evidence>
<dbReference type="PANTHER" id="PTHR40841:SF2">
    <property type="entry name" value="SIDEROPHORE-DEGRADING ESTERASE (EUROFUNG)"/>
    <property type="match status" value="1"/>
</dbReference>
<dbReference type="AlphaFoldDB" id="A0A6N8FDS1"/>
<dbReference type="InterPro" id="IPR000801">
    <property type="entry name" value="Esterase-like"/>
</dbReference>
<keyword evidence="2 4" id="KW-0378">Hydrolase</keyword>
<dbReference type="SUPFAM" id="SSF48452">
    <property type="entry name" value="TPR-like"/>
    <property type="match status" value="1"/>
</dbReference>
<comment type="caution">
    <text evidence="4">The sequence shown here is derived from an EMBL/GenBank/DDBJ whole genome shotgun (WGS) entry which is preliminary data.</text>
</comment>
<keyword evidence="3" id="KW-0732">Signal</keyword>
<dbReference type="SUPFAM" id="SSF53474">
    <property type="entry name" value="alpha/beta-Hydrolases"/>
    <property type="match status" value="1"/>
</dbReference>
<dbReference type="Proteomes" id="UP000439994">
    <property type="component" value="Unassembled WGS sequence"/>
</dbReference>
<dbReference type="Pfam" id="PF00756">
    <property type="entry name" value="Esterase"/>
    <property type="match status" value="1"/>
</dbReference>
<protein>
    <submittedName>
        <fullName evidence="4">Alpha/beta hydrolase</fullName>
    </submittedName>
</protein>
<dbReference type="InterPro" id="IPR029058">
    <property type="entry name" value="AB_hydrolase_fold"/>
</dbReference>
<dbReference type="OrthoDB" id="9784036at2"/>